<protein>
    <submittedName>
        <fullName evidence="1">Uncharacterized protein</fullName>
    </submittedName>
</protein>
<dbReference type="Proteomes" id="UP000499080">
    <property type="component" value="Unassembled WGS sequence"/>
</dbReference>
<gene>
    <name evidence="1" type="ORF">AVEN_248203_1</name>
</gene>
<proteinExistence type="predicted"/>
<keyword evidence="2" id="KW-1185">Reference proteome</keyword>
<sequence length="93" mass="10532">MRVVLGGTCNSESWSVEQNDIQDNTSLSKLLHHSSEAGHSRRPLNAISFASLQNPSSMRKSNVDWRSAMEKLWIFIFVRYLLGASGHKTEMRP</sequence>
<accession>A0A4Y2JAR0</accession>
<comment type="caution">
    <text evidence="1">The sequence shown here is derived from an EMBL/GenBank/DDBJ whole genome shotgun (WGS) entry which is preliminary data.</text>
</comment>
<name>A0A4Y2JAR0_ARAVE</name>
<organism evidence="1 2">
    <name type="scientific">Araneus ventricosus</name>
    <name type="common">Orbweaver spider</name>
    <name type="synonym">Epeira ventricosa</name>
    <dbReference type="NCBI Taxonomy" id="182803"/>
    <lineage>
        <taxon>Eukaryota</taxon>
        <taxon>Metazoa</taxon>
        <taxon>Ecdysozoa</taxon>
        <taxon>Arthropoda</taxon>
        <taxon>Chelicerata</taxon>
        <taxon>Arachnida</taxon>
        <taxon>Araneae</taxon>
        <taxon>Araneomorphae</taxon>
        <taxon>Entelegynae</taxon>
        <taxon>Araneoidea</taxon>
        <taxon>Araneidae</taxon>
        <taxon>Araneus</taxon>
    </lineage>
</organism>
<evidence type="ECO:0000313" key="1">
    <source>
        <dbReference type="EMBL" id="GBM86306.1"/>
    </source>
</evidence>
<dbReference type="AlphaFoldDB" id="A0A4Y2JAR0"/>
<dbReference type="EMBL" id="BGPR01003301">
    <property type="protein sequence ID" value="GBM86306.1"/>
    <property type="molecule type" value="Genomic_DNA"/>
</dbReference>
<evidence type="ECO:0000313" key="2">
    <source>
        <dbReference type="Proteomes" id="UP000499080"/>
    </source>
</evidence>
<reference evidence="1 2" key="1">
    <citation type="journal article" date="2019" name="Sci. Rep.">
        <title>Orb-weaving spider Araneus ventricosus genome elucidates the spidroin gene catalogue.</title>
        <authorList>
            <person name="Kono N."/>
            <person name="Nakamura H."/>
            <person name="Ohtoshi R."/>
            <person name="Moran D.A.P."/>
            <person name="Shinohara A."/>
            <person name="Yoshida Y."/>
            <person name="Fujiwara M."/>
            <person name="Mori M."/>
            <person name="Tomita M."/>
            <person name="Arakawa K."/>
        </authorList>
    </citation>
    <scope>NUCLEOTIDE SEQUENCE [LARGE SCALE GENOMIC DNA]</scope>
</reference>